<dbReference type="Gene3D" id="3.40.50.1110">
    <property type="entry name" value="SGNH hydrolase"/>
    <property type="match status" value="1"/>
</dbReference>
<keyword evidence="3" id="KW-1185">Reference proteome</keyword>
<reference evidence="2 3" key="1">
    <citation type="submission" date="2020-07" db="EMBL/GenBank/DDBJ databases">
        <title>Sequencing the genomes of 1000 actinobacteria strains.</title>
        <authorList>
            <person name="Klenk H.-P."/>
        </authorList>
    </citation>
    <scope>NUCLEOTIDE SEQUENCE [LARGE SCALE GENOMIC DNA]</scope>
    <source>
        <strain evidence="2 3">DSM 45772</strain>
    </source>
</reference>
<dbReference type="GO" id="GO:0004622">
    <property type="term" value="F:phosphatidylcholine lysophospholipase activity"/>
    <property type="evidence" value="ECO:0007669"/>
    <property type="project" value="TreeGrafter"/>
</dbReference>
<dbReference type="SUPFAM" id="SSF52266">
    <property type="entry name" value="SGNH hydrolase"/>
    <property type="match status" value="1"/>
</dbReference>
<evidence type="ECO:0000313" key="3">
    <source>
        <dbReference type="Proteomes" id="UP000535890"/>
    </source>
</evidence>
<dbReference type="InterPro" id="IPR036514">
    <property type="entry name" value="SGNH_hydro_sf"/>
</dbReference>
<dbReference type="PANTHER" id="PTHR30383">
    <property type="entry name" value="THIOESTERASE 1/PROTEASE 1/LYSOPHOSPHOLIPASE L1"/>
    <property type="match status" value="1"/>
</dbReference>
<feature type="domain" description="SGNH hydrolase-type esterase" evidence="1">
    <location>
        <begin position="20"/>
        <end position="188"/>
    </location>
</feature>
<organism evidence="2 3">
    <name type="scientific">Actinomycetospora corticicola</name>
    <dbReference type="NCBI Taxonomy" id="663602"/>
    <lineage>
        <taxon>Bacteria</taxon>
        <taxon>Bacillati</taxon>
        <taxon>Actinomycetota</taxon>
        <taxon>Actinomycetes</taxon>
        <taxon>Pseudonocardiales</taxon>
        <taxon>Pseudonocardiaceae</taxon>
        <taxon>Actinomycetospora</taxon>
    </lineage>
</organism>
<accession>A0A7Y9DWJ4</accession>
<dbReference type="RefSeq" id="WP_179794462.1">
    <property type="nucleotide sequence ID" value="NZ_BAABHP010000021.1"/>
</dbReference>
<dbReference type="Proteomes" id="UP000535890">
    <property type="component" value="Unassembled WGS sequence"/>
</dbReference>
<name>A0A7Y9DWJ4_9PSEU</name>
<evidence type="ECO:0000313" key="2">
    <source>
        <dbReference type="EMBL" id="NYD36838.1"/>
    </source>
</evidence>
<dbReference type="Pfam" id="PF13472">
    <property type="entry name" value="Lipase_GDSL_2"/>
    <property type="match status" value="1"/>
</dbReference>
<dbReference type="EMBL" id="JACCBN010000001">
    <property type="protein sequence ID" value="NYD36838.1"/>
    <property type="molecule type" value="Genomic_DNA"/>
</dbReference>
<comment type="caution">
    <text evidence="2">The sequence shown here is derived from an EMBL/GenBank/DDBJ whole genome shotgun (WGS) entry which is preliminary data.</text>
</comment>
<dbReference type="InterPro" id="IPR051532">
    <property type="entry name" value="Ester_Hydrolysis_Enzymes"/>
</dbReference>
<protein>
    <submittedName>
        <fullName evidence="2">Lysophospholipase L1-like esterase</fullName>
    </submittedName>
</protein>
<dbReference type="PANTHER" id="PTHR30383:SF5">
    <property type="entry name" value="SGNH HYDROLASE-TYPE ESTERASE DOMAIN-CONTAINING PROTEIN"/>
    <property type="match status" value="1"/>
</dbReference>
<gene>
    <name evidence="2" type="ORF">BJ983_002940</name>
</gene>
<dbReference type="InterPro" id="IPR013830">
    <property type="entry name" value="SGNH_hydro"/>
</dbReference>
<sequence>MSLLDPPAPRLLARPLGIAFVGDSLTNFWYPYAEMWHNSLCMLSNGYIRHRGKFALGGQTLEQIESTYLPAALALNPLPGAVVLAGGTNNHSQAGYTLASSAATLQRMINRCRGLGVLPILWLVPPRQDNATYNSRAGLWNAYVRALAQSQGLPFIDAHTPVVDPATGLTATAYQGDTVHPNYAGHQAIAAYNLARPELLSQLIDGTPHLTHDVLDPANLIGSGYGLFPSLSGGYPLGFTGFGSITCSLIADPAVFGNWLRLGRALGASGSAAVNPSAPPTVAAGDKVALACRLRHNLPMATNTAQGGVQVTLIALDSANAALATTYAYGPLFGSASGVLYAEAVMPAGTVKVRPEVRITGTAAADGFADIAQLTVTNLTTLGTAGMSTADNL</sequence>
<evidence type="ECO:0000259" key="1">
    <source>
        <dbReference type="Pfam" id="PF13472"/>
    </source>
</evidence>
<dbReference type="AlphaFoldDB" id="A0A7Y9DWJ4"/>
<proteinExistence type="predicted"/>